<dbReference type="AlphaFoldDB" id="A0A4P6JUQ9"/>
<dbReference type="InterPro" id="IPR057326">
    <property type="entry name" value="KR_dom"/>
</dbReference>
<accession>A0A4P6JUQ9</accession>
<feature type="domain" description="Ketoreductase" evidence="5">
    <location>
        <begin position="36"/>
        <end position="220"/>
    </location>
</feature>
<evidence type="ECO:0000259" key="5">
    <source>
        <dbReference type="SMART" id="SM00822"/>
    </source>
</evidence>
<organism evidence="6 7">
    <name type="scientific">Ktedonosporobacter rubrisoli</name>
    <dbReference type="NCBI Taxonomy" id="2509675"/>
    <lineage>
        <taxon>Bacteria</taxon>
        <taxon>Bacillati</taxon>
        <taxon>Chloroflexota</taxon>
        <taxon>Ktedonobacteria</taxon>
        <taxon>Ktedonobacterales</taxon>
        <taxon>Ktedonosporobacteraceae</taxon>
        <taxon>Ktedonosporobacter</taxon>
    </lineage>
</organism>
<dbReference type="GO" id="GO:0016491">
    <property type="term" value="F:oxidoreductase activity"/>
    <property type="evidence" value="ECO:0007669"/>
    <property type="project" value="UniProtKB-KW"/>
</dbReference>
<protein>
    <submittedName>
        <fullName evidence="6">SDR family NAD(P)-dependent oxidoreductase</fullName>
    </submittedName>
</protein>
<dbReference type="Pfam" id="PF00106">
    <property type="entry name" value="adh_short"/>
    <property type="match status" value="1"/>
</dbReference>
<reference evidence="6 7" key="1">
    <citation type="submission" date="2019-01" db="EMBL/GenBank/DDBJ databases">
        <title>Ktedonosporobacter rubrisoli SCAWS-G2.</title>
        <authorList>
            <person name="Huang Y."/>
            <person name="Yan B."/>
        </authorList>
    </citation>
    <scope>NUCLEOTIDE SEQUENCE [LARGE SCALE GENOMIC DNA]</scope>
    <source>
        <strain evidence="6 7">SCAWS-G2</strain>
    </source>
</reference>
<comment type="similarity">
    <text evidence="1 3">Belongs to the short-chain dehydrogenases/reductases (SDR) family.</text>
</comment>
<dbReference type="InterPro" id="IPR036291">
    <property type="entry name" value="NAD(P)-bd_dom_sf"/>
</dbReference>
<sequence length="347" mass="37485">MKRKGGWLPLAAAGLGLFIAARQYVRRRKELELTGKVVLITGGSRGLGLALAEEFARRGCRLILCARNEAELEQAREKLAKLGAEVVVLPCDVSRREQVQDLVRQALELFGRIDVLVNNAGIITVGPLQVQTIADFEEALSIMFWGTVYTTMEVLPAMQERQSGHIVNITSIGGKASVPHLLPYSSAKFAQLGFSEGLQAEVARDGIHVLTVVPGLMRTGSHVNALFKGKHKVEYTMFSLLDTLPFTSISARRAAYLIVRATCKGQTELIISWQALLLAAFHGLFPGLTVGILGKVAALLPRTSGSSDEEERKPGKESSSALSSSFLTTLGQQAAREYNQQGTAVSG</sequence>
<dbReference type="Gene3D" id="3.40.50.720">
    <property type="entry name" value="NAD(P)-binding Rossmann-like Domain"/>
    <property type="match status" value="1"/>
</dbReference>
<dbReference type="Proteomes" id="UP000290365">
    <property type="component" value="Chromosome"/>
</dbReference>
<evidence type="ECO:0000256" key="1">
    <source>
        <dbReference type="ARBA" id="ARBA00006484"/>
    </source>
</evidence>
<dbReference type="SMART" id="SM00822">
    <property type="entry name" value="PKS_KR"/>
    <property type="match status" value="1"/>
</dbReference>
<dbReference type="InterPro" id="IPR002347">
    <property type="entry name" value="SDR_fam"/>
</dbReference>
<keyword evidence="2" id="KW-0560">Oxidoreductase</keyword>
<gene>
    <name evidence="6" type="ORF">EPA93_22935</name>
</gene>
<evidence type="ECO:0000313" key="6">
    <source>
        <dbReference type="EMBL" id="QBD78686.1"/>
    </source>
</evidence>
<dbReference type="KEGG" id="kbs:EPA93_22935"/>
<dbReference type="FunFam" id="3.40.50.720:FF:000084">
    <property type="entry name" value="Short-chain dehydrogenase reductase"/>
    <property type="match status" value="1"/>
</dbReference>
<dbReference type="PRINTS" id="PR00080">
    <property type="entry name" value="SDRFAMILY"/>
</dbReference>
<evidence type="ECO:0000256" key="4">
    <source>
        <dbReference type="SAM" id="MobiDB-lite"/>
    </source>
</evidence>
<proteinExistence type="inferred from homology"/>
<dbReference type="PANTHER" id="PTHR44196">
    <property type="entry name" value="DEHYDROGENASE/REDUCTASE SDR FAMILY MEMBER 7B"/>
    <property type="match status" value="1"/>
</dbReference>
<dbReference type="RefSeq" id="WP_129889739.1">
    <property type="nucleotide sequence ID" value="NZ_CP035758.1"/>
</dbReference>
<dbReference type="EMBL" id="CP035758">
    <property type="protein sequence ID" value="QBD78686.1"/>
    <property type="molecule type" value="Genomic_DNA"/>
</dbReference>
<dbReference type="GO" id="GO:0016020">
    <property type="term" value="C:membrane"/>
    <property type="evidence" value="ECO:0007669"/>
    <property type="project" value="TreeGrafter"/>
</dbReference>
<dbReference type="OrthoDB" id="9792003at2"/>
<evidence type="ECO:0000256" key="3">
    <source>
        <dbReference type="RuleBase" id="RU000363"/>
    </source>
</evidence>
<dbReference type="SUPFAM" id="SSF51735">
    <property type="entry name" value="NAD(P)-binding Rossmann-fold domains"/>
    <property type="match status" value="1"/>
</dbReference>
<dbReference type="PRINTS" id="PR00081">
    <property type="entry name" value="GDHRDH"/>
</dbReference>
<evidence type="ECO:0000313" key="7">
    <source>
        <dbReference type="Proteomes" id="UP000290365"/>
    </source>
</evidence>
<feature type="region of interest" description="Disordered" evidence="4">
    <location>
        <begin position="303"/>
        <end position="325"/>
    </location>
</feature>
<keyword evidence="7" id="KW-1185">Reference proteome</keyword>
<evidence type="ECO:0000256" key="2">
    <source>
        <dbReference type="ARBA" id="ARBA00023002"/>
    </source>
</evidence>
<name>A0A4P6JUQ9_KTERU</name>
<dbReference type="PANTHER" id="PTHR44196:SF1">
    <property type="entry name" value="DEHYDROGENASE_REDUCTASE SDR FAMILY MEMBER 7B"/>
    <property type="match status" value="1"/>
</dbReference>